<feature type="transmembrane region" description="Helical" evidence="1">
    <location>
        <begin position="75"/>
        <end position="93"/>
    </location>
</feature>
<dbReference type="InterPro" id="IPR008523">
    <property type="entry name" value="DUF805"/>
</dbReference>
<evidence type="ECO:0000256" key="1">
    <source>
        <dbReference type="SAM" id="Phobius"/>
    </source>
</evidence>
<dbReference type="PANTHER" id="PTHR34980">
    <property type="entry name" value="INNER MEMBRANE PROTEIN-RELATED-RELATED"/>
    <property type="match status" value="1"/>
</dbReference>
<name>A0ABT6Q5P4_9PROT</name>
<feature type="transmembrane region" description="Helical" evidence="1">
    <location>
        <begin position="105"/>
        <end position="123"/>
    </location>
</feature>
<reference evidence="2" key="1">
    <citation type="submission" date="2023-05" db="EMBL/GenBank/DDBJ databases">
        <title>Whole genome sequence of Commensalibacter sp.</title>
        <authorList>
            <person name="Charoenyingcharoen P."/>
            <person name="Yukphan P."/>
        </authorList>
    </citation>
    <scope>NUCLEOTIDE SEQUENCE</scope>
    <source>
        <strain evidence="2">TBRC 10068</strain>
    </source>
</reference>
<evidence type="ECO:0000313" key="2">
    <source>
        <dbReference type="EMBL" id="MDI2112220.1"/>
    </source>
</evidence>
<sequence>MQKVTHDILLFIKNMPQGWVDAWRHYFYFKGRTNRSGFWSFAVINSLIAYALFVISAQLGLIYGVQVHTVYLECYLLFTVYILLSMIPSFCLCIRRLHDLNLRGAWFWVWFLVLFATIPYLYVNFVCQWFMLMVACYPSSEKERFGSPPKTCFTI</sequence>
<evidence type="ECO:0000313" key="3">
    <source>
        <dbReference type="Proteomes" id="UP001431775"/>
    </source>
</evidence>
<keyword evidence="1" id="KW-0472">Membrane</keyword>
<dbReference type="Proteomes" id="UP001431775">
    <property type="component" value="Unassembled WGS sequence"/>
</dbReference>
<proteinExistence type="predicted"/>
<dbReference type="Pfam" id="PF05656">
    <property type="entry name" value="DUF805"/>
    <property type="match status" value="1"/>
</dbReference>
<organism evidence="2 3">
    <name type="scientific">Commensalibacter nepenthis</name>
    <dbReference type="NCBI Taxonomy" id="3043872"/>
    <lineage>
        <taxon>Bacteria</taxon>
        <taxon>Pseudomonadati</taxon>
        <taxon>Pseudomonadota</taxon>
        <taxon>Alphaproteobacteria</taxon>
        <taxon>Acetobacterales</taxon>
        <taxon>Acetobacteraceae</taxon>
    </lineage>
</organism>
<dbReference type="PANTHER" id="PTHR34980:SF2">
    <property type="entry name" value="INNER MEMBRANE PROTEIN YHAH-RELATED"/>
    <property type="match status" value="1"/>
</dbReference>
<keyword evidence="1" id="KW-1133">Transmembrane helix</keyword>
<feature type="transmembrane region" description="Helical" evidence="1">
    <location>
        <begin position="38"/>
        <end position="63"/>
    </location>
</feature>
<dbReference type="EMBL" id="JASBAN010000001">
    <property type="protein sequence ID" value="MDI2112220.1"/>
    <property type="molecule type" value="Genomic_DNA"/>
</dbReference>
<keyword evidence="3" id="KW-1185">Reference proteome</keyword>
<comment type="caution">
    <text evidence="2">The sequence shown here is derived from an EMBL/GenBank/DDBJ whole genome shotgun (WGS) entry which is preliminary data.</text>
</comment>
<gene>
    <name evidence="2" type="ORF">QJV33_02785</name>
</gene>
<protein>
    <submittedName>
        <fullName evidence="2">DUF805 domain-containing protein</fullName>
    </submittedName>
</protein>
<dbReference type="RefSeq" id="WP_281461886.1">
    <property type="nucleotide sequence ID" value="NZ_JASBAN010000001.1"/>
</dbReference>
<keyword evidence="1" id="KW-0812">Transmembrane</keyword>
<accession>A0ABT6Q5P4</accession>